<evidence type="ECO:0000313" key="22">
    <source>
        <dbReference type="Proteomes" id="UP000314294"/>
    </source>
</evidence>
<dbReference type="GO" id="GO:0045211">
    <property type="term" value="C:postsynaptic membrane"/>
    <property type="evidence" value="ECO:0007669"/>
    <property type="project" value="UniProtKB-SubCell"/>
</dbReference>
<keyword evidence="14 18" id="KW-0407">Ion channel</keyword>
<dbReference type="SUPFAM" id="SSF53850">
    <property type="entry name" value="Periplasmic binding protein-like II"/>
    <property type="match status" value="1"/>
</dbReference>
<keyword evidence="22" id="KW-1185">Reference proteome</keyword>
<comment type="caution">
    <text evidence="21">The sequence shown here is derived from an EMBL/GenBank/DDBJ whole genome shotgun (WGS) entry which is preliminary data.</text>
</comment>
<evidence type="ECO:0000256" key="5">
    <source>
        <dbReference type="ARBA" id="ARBA00022729"/>
    </source>
</evidence>
<evidence type="ECO:0000256" key="6">
    <source>
        <dbReference type="ARBA" id="ARBA00022989"/>
    </source>
</evidence>
<keyword evidence="11" id="KW-0325">Glycoprotein</keyword>
<evidence type="ECO:0000313" key="21">
    <source>
        <dbReference type="EMBL" id="TNN31375.1"/>
    </source>
</evidence>
<feature type="binding site" evidence="16">
    <location>
        <position position="246"/>
    </location>
    <ligand>
        <name>L-glutamate</name>
        <dbReference type="ChEBI" id="CHEBI:29985"/>
    </ligand>
</feature>
<comment type="similarity">
    <text evidence="1 18">Belongs to the glutamate-gated ion channel (TC 1.A.10.1) family.</text>
</comment>
<organism evidence="21 22">
    <name type="scientific">Liparis tanakae</name>
    <name type="common">Tanaka's snailfish</name>
    <dbReference type="NCBI Taxonomy" id="230148"/>
    <lineage>
        <taxon>Eukaryota</taxon>
        <taxon>Metazoa</taxon>
        <taxon>Chordata</taxon>
        <taxon>Craniata</taxon>
        <taxon>Vertebrata</taxon>
        <taxon>Euteleostomi</taxon>
        <taxon>Actinopterygii</taxon>
        <taxon>Neopterygii</taxon>
        <taxon>Teleostei</taxon>
        <taxon>Neoteleostei</taxon>
        <taxon>Acanthomorphata</taxon>
        <taxon>Eupercaria</taxon>
        <taxon>Perciformes</taxon>
        <taxon>Cottioidei</taxon>
        <taxon>Cottales</taxon>
        <taxon>Liparidae</taxon>
        <taxon>Liparis</taxon>
    </lineage>
</organism>
<evidence type="ECO:0000256" key="2">
    <source>
        <dbReference type="ARBA" id="ARBA00022448"/>
    </source>
</evidence>
<keyword evidence="6 18" id="KW-1133">Transmembrane helix</keyword>
<dbReference type="GO" id="GO:0038023">
    <property type="term" value="F:signaling receptor activity"/>
    <property type="evidence" value="ECO:0007669"/>
    <property type="project" value="InterPro"/>
</dbReference>
<evidence type="ECO:0000256" key="14">
    <source>
        <dbReference type="ARBA" id="ARBA00023303"/>
    </source>
</evidence>
<reference evidence="21 22" key="1">
    <citation type="submission" date="2019-03" db="EMBL/GenBank/DDBJ databases">
        <title>First draft genome of Liparis tanakae, snailfish: a comprehensive survey of snailfish specific genes.</title>
        <authorList>
            <person name="Kim W."/>
            <person name="Song I."/>
            <person name="Jeong J.-H."/>
            <person name="Kim D."/>
            <person name="Kim S."/>
            <person name="Ryu S."/>
            <person name="Song J.Y."/>
            <person name="Lee S.K."/>
        </authorList>
    </citation>
    <scope>NUCLEOTIDE SEQUENCE [LARGE SCALE GENOMIC DNA]</scope>
    <source>
        <tissue evidence="21">Muscle</tissue>
    </source>
</reference>
<proteinExistence type="inferred from homology"/>
<dbReference type="PANTHER" id="PTHR18966">
    <property type="entry name" value="IONOTROPIC GLUTAMATE RECEPTOR"/>
    <property type="match status" value="1"/>
</dbReference>
<dbReference type="InterPro" id="IPR001508">
    <property type="entry name" value="Iono_Glu_rcpt_met"/>
</dbReference>
<evidence type="ECO:0000256" key="1">
    <source>
        <dbReference type="ARBA" id="ARBA00008685"/>
    </source>
</evidence>
<evidence type="ECO:0000256" key="15">
    <source>
        <dbReference type="ARBA" id="ARBA00034104"/>
    </source>
</evidence>
<feature type="domain" description="Ionotropic glutamate receptor C-terminal" evidence="19">
    <location>
        <begin position="4"/>
        <end position="233"/>
    </location>
</feature>
<keyword evidence="9 18" id="KW-0472">Membrane</keyword>
<dbReference type="PRINTS" id="PR00177">
    <property type="entry name" value="NMDARECEPTOR"/>
</dbReference>
<keyword evidence="12 18" id="KW-0628">Postsynaptic cell membrane</keyword>
<keyword evidence="2 18" id="KW-0813">Transport</keyword>
<dbReference type="InterPro" id="IPR019594">
    <property type="entry name" value="Glu/Gly-bd"/>
</dbReference>
<dbReference type="Pfam" id="PF00060">
    <property type="entry name" value="Lig_chan"/>
    <property type="match status" value="1"/>
</dbReference>
<dbReference type="InterPro" id="IPR001320">
    <property type="entry name" value="Iontro_rcpt_C"/>
</dbReference>
<evidence type="ECO:0000256" key="18">
    <source>
        <dbReference type="RuleBase" id="RU367118"/>
    </source>
</evidence>
<comment type="subcellular location">
    <subcellularLocation>
        <location evidence="15 18">Postsynaptic cell membrane</location>
        <topology evidence="15 18">Multi-pass membrane protein</topology>
    </subcellularLocation>
</comment>
<keyword evidence="5" id="KW-0732">Signal</keyword>
<evidence type="ECO:0000256" key="12">
    <source>
        <dbReference type="ARBA" id="ARBA00023257"/>
    </source>
</evidence>
<dbReference type="Pfam" id="PF10613">
    <property type="entry name" value="Lig_chan-Glu_bd"/>
    <property type="match status" value="1"/>
</dbReference>
<feature type="binding site" evidence="16">
    <location>
        <position position="247"/>
    </location>
    <ligand>
        <name>L-glutamate</name>
        <dbReference type="ChEBI" id="CHEBI:29985"/>
    </ligand>
</feature>
<dbReference type="SUPFAM" id="SSF81324">
    <property type="entry name" value="Voltage-gated potassium channels"/>
    <property type="match status" value="1"/>
</dbReference>
<protein>
    <recommendedName>
        <fullName evidence="18">Glutamate receptor</fullName>
    </recommendedName>
</protein>
<feature type="binding site" evidence="16">
    <location>
        <position position="80"/>
    </location>
    <ligand>
        <name>L-glutamate</name>
        <dbReference type="ChEBI" id="CHEBI:29985"/>
    </ligand>
</feature>
<dbReference type="FunFam" id="1.10.287.70:FF:000143">
    <property type="entry name" value="Probable glutamate receptor"/>
    <property type="match status" value="1"/>
</dbReference>
<keyword evidence="7 18" id="KW-0770">Synapse</keyword>
<evidence type="ECO:0000259" key="19">
    <source>
        <dbReference type="SMART" id="SM00079"/>
    </source>
</evidence>
<comment type="function">
    <text evidence="18">Receptor for glutamate that functions as a ligand-gated ion channel in the central nervous system and plays an important role in excitatory synaptic transmission. L-glutamate acts as an excitatory neurotransmitter at many synapses in the central nervous system.</text>
</comment>
<accession>A0A4Z2ERB0</accession>
<evidence type="ECO:0000256" key="11">
    <source>
        <dbReference type="ARBA" id="ARBA00023180"/>
    </source>
</evidence>
<feature type="site" description="Crucial to convey clamshell closure to channel opening" evidence="17">
    <location>
        <position position="225"/>
    </location>
</feature>
<dbReference type="Gene3D" id="1.10.287.70">
    <property type="match status" value="1"/>
</dbReference>
<dbReference type="OrthoDB" id="5984008at2759"/>
<dbReference type="AlphaFoldDB" id="A0A4Z2ERB0"/>
<keyword evidence="4 18" id="KW-0812">Transmembrane</keyword>
<dbReference type="Gene3D" id="3.40.190.10">
    <property type="entry name" value="Periplasmic binding protein-like II"/>
    <property type="match status" value="1"/>
</dbReference>
<keyword evidence="3 18" id="KW-1003">Cell membrane</keyword>
<feature type="binding site" evidence="16">
    <location>
        <position position="82"/>
    </location>
    <ligand>
        <name>L-glutamate</name>
        <dbReference type="ChEBI" id="CHEBI:29985"/>
    </ligand>
</feature>
<feature type="site" description="Interaction with the cone snail toxin Con-ikot-ikot" evidence="17">
    <location>
        <position position="252"/>
    </location>
</feature>
<keyword evidence="8 18" id="KW-0406">Ion transport</keyword>
<dbReference type="Proteomes" id="UP000314294">
    <property type="component" value="Unassembled WGS sequence"/>
</dbReference>
<dbReference type="InterPro" id="IPR015683">
    <property type="entry name" value="Ionotropic_Glu_rcpt"/>
</dbReference>
<evidence type="ECO:0000256" key="10">
    <source>
        <dbReference type="ARBA" id="ARBA00023170"/>
    </source>
</evidence>
<evidence type="ECO:0000256" key="4">
    <source>
        <dbReference type="ARBA" id="ARBA00022692"/>
    </source>
</evidence>
<feature type="transmembrane region" description="Helical" evidence="18">
    <location>
        <begin position="127"/>
        <end position="148"/>
    </location>
</feature>
<dbReference type="FunFam" id="3.40.190.10:FF:000364">
    <property type="entry name" value="Si:dkey-183j2.10"/>
    <property type="match status" value="1"/>
</dbReference>
<name>A0A4Z2ERB0_9TELE</name>
<feature type="domain" description="Ionotropic glutamate receptor L-glutamate and glycine-binding" evidence="20">
    <location>
        <begin position="13"/>
        <end position="71"/>
    </location>
</feature>
<keyword evidence="10 18" id="KW-0675">Receptor</keyword>
<dbReference type="GO" id="GO:0015276">
    <property type="term" value="F:ligand-gated monoatomic ion channel activity"/>
    <property type="evidence" value="ECO:0007669"/>
    <property type="project" value="InterPro"/>
</dbReference>
<dbReference type="SMART" id="SM00918">
    <property type="entry name" value="Lig_chan-Glu_bd"/>
    <property type="match status" value="1"/>
</dbReference>
<gene>
    <name evidence="21" type="primary">kbp_0</name>
    <name evidence="21" type="ORF">EYF80_058472</name>
</gene>
<sequence length="258" mass="27876">MRRTVILPGWQEPYAMSRGGGAELEGFCVDLASELSKALGFRYKLSLVKDNRYGALDASGAWSGLIGEVMRGEADLAVAPLTLTATREKAVDMTTPFMQTGISFLLRTDSASEESGFSVLAPFSTDMWVGVLVAFLLTGLCIFLVGRISPSEWAEPDSEEHSFTLLHSFWYITGALTLQGAGPHPKAASGRLIGAIWWLFAVLLLACYFANFSSLMHSGGKRVSIQTFEDLANQDGLDYGSVEGGSTMSFFKVKLTTG</sequence>
<dbReference type="SMART" id="SM00079">
    <property type="entry name" value="PBPe"/>
    <property type="match status" value="1"/>
</dbReference>
<evidence type="ECO:0000256" key="9">
    <source>
        <dbReference type="ARBA" id="ARBA00023136"/>
    </source>
</evidence>
<keyword evidence="13 18" id="KW-1071">Ligand-gated ion channel</keyword>
<feature type="transmembrane region" description="Helical" evidence="18">
    <location>
        <begin position="192"/>
        <end position="212"/>
    </location>
</feature>
<evidence type="ECO:0000256" key="8">
    <source>
        <dbReference type="ARBA" id="ARBA00023065"/>
    </source>
</evidence>
<evidence type="ECO:0000256" key="3">
    <source>
        <dbReference type="ARBA" id="ARBA00022475"/>
    </source>
</evidence>
<evidence type="ECO:0000256" key="7">
    <source>
        <dbReference type="ARBA" id="ARBA00023018"/>
    </source>
</evidence>
<evidence type="ECO:0000259" key="20">
    <source>
        <dbReference type="SMART" id="SM00918"/>
    </source>
</evidence>
<feature type="binding site" evidence="16">
    <location>
        <position position="87"/>
    </location>
    <ligand>
        <name>L-glutamate</name>
        <dbReference type="ChEBI" id="CHEBI:29985"/>
    </ligand>
</feature>
<evidence type="ECO:0000256" key="17">
    <source>
        <dbReference type="PIRSR" id="PIRSR601508-2"/>
    </source>
</evidence>
<evidence type="ECO:0000256" key="13">
    <source>
        <dbReference type="ARBA" id="ARBA00023286"/>
    </source>
</evidence>
<evidence type="ECO:0000256" key="16">
    <source>
        <dbReference type="PIRSR" id="PIRSR601508-1"/>
    </source>
</evidence>
<dbReference type="EMBL" id="SRLO01003528">
    <property type="protein sequence ID" value="TNN31375.1"/>
    <property type="molecule type" value="Genomic_DNA"/>
</dbReference>